<keyword evidence="3" id="KW-1185">Reference proteome</keyword>
<dbReference type="EMBL" id="JAMYWD010000005">
    <property type="protein sequence ID" value="KAJ4970506.1"/>
    <property type="molecule type" value="Genomic_DNA"/>
</dbReference>
<name>A0A9Q0KHR3_9MAGN</name>
<gene>
    <name evidence="2" type="ORF">NE237_003605</name>
</gene>
<protein>
    <submittedName>
        <fullName evidence="2">Uncharacterized protein</fullName>
    </submittedName>
</protein>
<feature type="region of interest" description="Disordered" evidence="1">
    <location>
        <begin position="98"/>
        <end position="118"/>
    </location>
</feature>
<accession>A0A9Q0KHR3</accession>
<sequence length="118" mass="12924">MHNDTQDNSWFPDSAGCGSDVEVNSGVKACSSSRFSKVTAQVFGVQYFPFLRDYVKNKFEPSYRADSRVCKEETSGMENEIMENVVGTSAGAMEESSREALSGTSSGCINMDENFSTE</sequence>
<reference evidence="2" key="1">
    <citation type="journal article" date="2023" name="Plant J.">
        <title>The genome of the king protea, Protea cynaroides.</title>
        <authorList>
            <person name="Chang J."/>
            <person name="Duong T.A."/>
            <person name="Schoeman C."/>
            <person name="Ma X."/>
            <person name="Roodt D."/>
            <person name="Barker N."/>
            <person name="Li Z."/>
            <person name="Van de Peer Y."/>
            <person name="Mizrachi E."/>
        </authorList>
    </citation>
    <scope>NUCLEOTIDE SEQUENCE</scope>
    <source>
        <tissue evidence="2">Young leaves</tissue>
    </source>
</reference>
<evidence type="ECO:0000313" key="2">
    <source>
        <dbReference type="EMBL" id="KAJ4970506.1"/>
    </source>
</evidence>
<comment type="caution">
    <text evidence="2">The sequence shown here is derived from an EMBL/GenBank/DDBJ whole genome shotgun (WGS) entry which is preliminary data.</text>
</comment>
<dbReference type="AlphaFoldDB" id="A0A9Q0KHR3"/>
<proteinExistence type="predicted"/>
<feature type="compositionally biased region" description="Polar residues" evidence="1">
    <location>
        <begin position="102"/>
        <end position="118"/>
    </location>
</feature>
<dbReference type="Proteomes" id="UP001141806">
    <property type="component" value="Unassembled WGS sequence"/>
</dbReference>
<organism evidence="2 3">
    <name type="scientific">Protea cynaroides</name>
    <dbReference type="NCBI Taxonomy" id="273540"/>
    <lineage>
        <taxon>Eukaryota</taxon>
        <taxon>Viridiplantae</taxon>
        <taxon>Streptophyta</taxon>
        <taxon>Embryophyta</taxon>
        <taxon>Tracheophyta</taxon>
        <taxon>Spermatophyta</taxon>
        <taxon>Magnoliopsida</taxon>
        <taxon>Proteales</taxon>
        <taxon>Proteaceae</taxon>
        <taxon>Protea</taxon>
    </lineage>
</organism>
<evidence type="ECO:0000313" key="3">
    <source>
        <dbReference type="Proteomes" id="UP001141806"/>
    </source>
</evidence>
<evidence type="ECO:0000256" key="1">
    <source>
        <dbReference type="SAM" id="MobiDB-lite"/>
    </source>
</evidence>